<dbReference type="PROSITE" id="PS50066">
    <property type="entry name" value="MADS_BOX_2"/>
    <property type="match status" value="1"/>
</dbReference>
<name>A0A4V3WQT7_CAMSN</name>
<evidence type="ECO:0000313" key="9">
    <source>
        <dbReference type="Proteomes" id="UP000306102"/>
    </source>
</evidence>
<dbReference type="FunFam" id="3.40.1810.10:FF:000010">
    <property type="entry name" value="Agamous-like MADS-box protein AGL30"/>
    <property type="match status" value="1"/>
</dbReference>
<evidence type="ECO:0000313" key="8">
    <source>
        <dbReference type="EMBL" id="THG21337.1"/>
    </source>
</evidence>
<dbReference type="InterPro" id="IPR036879">
    <property type="entry name" value="TF_MADSbox_sf"/>
</dbReference>
<dbReference type="EMBL" id="SDRB02001435">
    <property type="protein sequence ID" value="THG21337.1"/>
    <property type="molecule type" value="Genomic_DNA"/>
</dbReference>
<evidence type="ECO:0000256" key="2">
    <source>
        <dbReference type="ARBA" id="ARBA00023015"/>
    </source>
</evidence>
<protein>
    <recommendedName>
        <fullName evidence="7">MADS-box domain-containing protein</fullName>
    </recommendedName>
</protein>
<dbReference type="GO" id="GO:0005634">
    <property type="term" value="C:nucleus"/>
    <property type="evidence" value="ECO:0007669"/>
    <property type="project" value="UniProtKB-SubCell"/>
</dbReference>
<dbReference type="GO" id="GO:0046983">
    <property type="term" value="F:protein dimerization activity"/>
    <property type="evidence" value="ECO:0007669"/>
    <property type="project" value="InterPro"/>
</dbReference>
<keyword evidence="2" id="KW-0805">Transcription regulation</keyword>
<dbReference type="InterPro" id="IPR050142">
    <property type="entry name" value="MADS-box/MEF2_TF"/>
</dbReference>
<dbReference type="SMART" id="SM00432">
    <property type="entry name" value="MADS"/>
    <property type="match status" value="1"/>
</dbReference>
<evidence type="ECO:0000256" key="6">
    <source>
        <dbReference type="SAM" id="Coils"/>
    </source>
</evidence>
<proteinExistence type="predicted"/>
<organism evidence="8 9">
    <name type="scientific">Camellia sinensis var. sinensis</name>
    <name type="common">China tea</name>
    <dbReference type="NCBI Taxonomy" id="542762"/>
    <lineage>
        <taxon>Eukaryota</taxon>
        <taxon>Viridiplantae</taxon>
        <taxon>Streptophyta</taxon>
        <taxon>Embryophyta</taxon>
        <taxon>Tracheophyta</taxon>
        <taxon>Spermatophyta</taxon>
        <taxon>Magnoliopsida</taxon>
        <taxon>eudicotyledons</taxon>
        <taxon>Gunneridae</taxon>
        <taxon>Pentapetalae</taxon>
        <taxon>asterids</taxon>
        <taxon>Ericales</taxon>
        <taxon>Theaceae</taxon>
        <taxon>Camellia</taxon>
    </lineage>
</organism>
<gene>
    <name evidence="8" type="ORF">TEA_015112</name>
</gene>
<evidence type="ECO:0000256" key="1">
    <source>
        <dbReference type="ARBA" id="ARBA00004123"/>
    </source>
</evidence>
<dbReference type="SUPFAM" id="SSF55455">
    <property type="entry name" value="SRF-like"/>
    <property type="match status" value="1"/>
</dbReference>
<keyword evidence="3" id="KW-0238">DNA-binding</keyword>
<evidence type="ECO:0000259" key="7">
    <source>
        <dbReference type="PROSITE" id="PS50066"/>
    </source>
</evidence>
<dbReference type="PANTHER" id="PTHR48019">
    <property type="entry name" value="SERUM RESPONSE FACTOR HOMOLOG"/>
    <property type="match status" value="1"/>
</dbReference>
<keyword evidence="6" id="KW-0175">Coiled coil</keyword>
<sequence>MGRVKLKIKRLESTSNRQVTYSKRRNGILKKAKELSILCDIDIVLLMFSPTGKATLFRGERSNIEEVITKFAQLTPQERTKRKLESLEELSNQLRMMQAQLTDAHKRLSCWSNPDKIDNIEHLSQMEESLRESLNQIRMQKVRYYNKRLGGVTVGSMVKTWPNNLEVMGSSLGATTLCIMPKFQNGMHLPLMMGGMQDAQPLSWFTNNENQHMILTGEPNYLPQRDIECSNNPSFSTFSSFFSPRKTEIENTRQVDVTGQEGGALNELDYAACLRLQLREQYPCQPYSSLDLHDAKNLKPETEMNLQGDALDYQINSSFQLPRTIYDNMHHTWAPPSEHSTISMFNENSYSQVSIVCFVPCPPFCQLCWISL</sequence>
<keyword evidence="4" id="KW-0804">Transcription</keyword>
<dbReference type="Proteomes" id="UP000306102">
    <property type="component" value="Unassembled WGS sequence"/>
</dbReference>
<keyword evidence="9" id="KW-1185">Reference proteome</keyword>
<feature type="domain" description="MADS-box" evidence="7">
    <location>
        <begin position="1"/>
        <end position="61"/>
    </location>
</feature>
<dbReference type="Gene3D" id="3.40.1810.10">
    <property type="entry name" value="Transcription factor, MADS-box"/>
    <property type="match status" value="1"/>
</dbReference>
<evidence type="ECO:0000256" key="5">
    <source>
        <dbReference type="ARBA" id="ARBA00023242"/>
    </source>
</evidence>
<keyword evidence="5" id="KW-0539">Nucleus</keyword>
<dbReference type="PRINTS" id="PR00404">
    <property type="entry name" value="MADSDOMAIN"/>
</dbReference>
<evidence type="ECO:0000256" key="3">
    <source>
        <dbReference type="ARBA" id="ARBA00023125"/>
    </source>
</evidence>
<dbReference type="AlphaFoldDB" id="A0A4V3WQT7"/>
<dbReference type="InterPro" id="IPR002100">
    <property type="entry name" value="TF_MADSbox"/>
</dbReference>
<reference evidence="8 9" key="1">
    <citation type="journal article" date="2018" name="Proc. Natl. Acad. Sci. U.S.A.">
        <title>Draft genome sequence of Camellia sinensis var. sinensis provides insights into the evolution of the tea genome and tea quality.</title>
        <authorList>
            <person name="Wei C."/>
            <person name="Yang H."/>
            <person name="Wang S."/>
            <person name="Zhao J."/>
            <person name="Liu C."/>
            <person name="Gao L."/>
            <person name="Xia E."/>
            <person name="Lu Y."/>
            <person name="Tai Y."/>
            <person name="She G."/>
            <person name="Sun J."/>
            <person name="Cao H."/>
            <person name="Tong W."/>
            <person name="Gao Q."/>
            <person name="Li Y."/>
            <person name="Deng W."/>
            <person name="Jiang X."/>
            <person name="Wang W."/>
            <person name="Chen Q."/>
            <person name="Zhang S."/>
            <person name="Li H."/>
            <person name="Wu J."/>
            <person name="Wang P."/>
            <person name="Li P."/>
            <person name="Shi C."/>
            <person name="Zheng F."/>
            <person name="Jian J."/>
            <person name="Huang B."/>
            <person name="Shan D."/>
            <person name="Shi M."/>
            <person name="Fang C."/>
            <person name="Yue Y."/>
            <person name="Li F."/>
            <person name="Li D."/>
            <person name="Wei S."/>
            <person name="Han B."/>
            <person name="Jiang C."/>
            <person name="Yin Y."/>
            <person name="Xia T."/>
            <person name="Zhang Z."/>
            <person name="Bennetzen J.L."/>
            <person name="Zhao S."/>
            <person name="Wan X."/>
        </authorList>
    </citation>
    <scope>NUCLEOTIDE SEQUENCE [LARGE SCALE GENOMIC DNA]</scope>
    <source>
        <strain evidence="9">cv. Shuchazao</strain>
        <tissue evidence="8">Leaf</tissue>
    </source>
</reference>
<dbReference type="GO" id="GO:0003677">
    <property type="term" value="F:DNA binding"/>
    <property type="evidence" value="ECO:0007669"/>
    <property type="project" value="UniProtKB-KW"/>
</dbReference>
<evidence type="ECO:0000256" key="4">
    <source>
        <dbReference type="ARBA" id="ARBA00023163"/>
    </source>
</evidence>
<dbReference type="GO" id="GO:0010152">
    <property type="term" value="P:pollen maturation"/>
    <property type="evidence" value="ECO:0007669"/>
    <property type="project" value="UniProtKB-ARBA"/>
</dbReference>
<comment type="subcellular location">
    <subcellularLocation>
        <location evidence="1">Nucleus</location>
    </subcellularLocation>
</comment>
<comment type="caution">
    <text evidence="8">The sequence shown here is derived from an EMBL/GenBank/DDBJ whole genome shotgun (WGS) entry which is preliminary data.</text>
</comment>
<feature type="coiled-coil region" evidence="6">
    <location>
        <begin position="77"/>
        <end position="140"/>
    </location>
</feature>
<dbReference type="GO" id="GO:0080092">
    <property type="term" value="P:regulation of pollen tube growth"/>
    <property type="evidence" value="ECO:0007669"/>
    <property type="project" value="UniProtKB-ARBA"/>
</dbReference>
<accession>A0A4V3WQT7</accession>
<dbReference type="Pfam" id="PF00319">
    <property type="entry name" value="SRF-TF"/>
    <property type="match status" value="1"/>
</dbReference>